<sequence length="155" mass="17781">MKCSIEQAGQIAHSVVQELHVGEGGKPAGKEELIAVVRRFARIEFDVPDECEADGFLFEYTEAGWLAYPAFIVGFTRQLEKVDIEGEHESYLQVQMELCFHMDPDFRELGSGTSWWFADEGRAFDEWIADVEDEPVWDVVRNKRILEFSLSQEMA</sequence>
<evidence type="ECO:0000313" key="2">
    <source>
        <dbReference type="Proteomes" id="UP001596540"/>
    </source>
</evidence>
<comment type="caution">
    <text evidence="1">The sequence shown here is derived from an EMBL/GenBank/DDBJ whole genome shotgun (WGS) entry which is preliminary data.</text>
</comment>
<protein>
    <submittedName>
        <fullName evidence="1">Uncharacterized protein</fullName>
    </submittedName>
</protein>
<dbReference type="Proteomes" id="UP001596540">
    <property type="component" value="Unassembled WGS sequence"/>
</dbReference>
<reference evidence="2" key="1">
    <citation type="journal article" date="2019" name="Int. J. Syst. Evol. Microbiol.">
        <title>The Global Catalogue of Microorganisms (GCM) 10K type strain sequencing project: providing services to taxonomists for standard genome sequencing and annotation.</title>
        <authorList>
            <consortium name="The Broad Institute Genomics Platform"/>
            <consortium name="The Broad Institute Genome Sequencing Center for Infectious Disease"/>
            <person name="Wu L."/>
            <person name="Ma J."/>
        </authorList>
    </citation>
    <scope>NUCLEOTIDE SEQUENCE [LARGE SCALE GENOMIC DNA]</scope>
    <source>
        <strain evidence="2">CGMCC 4.7382</strain>
    </source>
</reference>
<name>A0ABW2KGF1_9ACTN</name>
<gene>
    <name evidence="1" type="ORF">ACFQRF_15055</name>
</gene>
<proteinExistence type="predicted"/>
<evidence type="ECO:0000313" key="1">
    <source>
        <dbReference type="EMBL" id="MFC7329056.1"/>
    </source>
</evidence>
<organism evidence="1 2">
    <name type="scientific">Marinactinospora rubrisoli</name>
    <dbReference type="NCBI Taxonomy" id="2715399"/>
    <lineage>
        <taxon>Bacteria</taxon>
        <taxon>Bacillati</taxon>
        <taxon>Actinomycetota</taxon>
        <taxon>Actinomycetes</taxon>
        <taxon>Streptosporangiales</taxon>
        <taxon>Nocardiopsidaceae</taxon>
        <taxon>Marinactinospora</taxon>
    </lineage>
</organism>
<dbReference type="RefSeq" id="WP_379871699.1">
    <property type="nucleotide sequence ID" value="NZ_JBHTBH010000006.1"/>
</dbReference>
<keyword evidence="2" id="KW-1185">Reference proteome</keyword>
<accession>A0ABW2KGF1</accession>
<dbReference type="EMBL" id="JBHTBH010000006">
    <property type="protein sequence ID" value="MFC7329056.1"/>
    <property type="molecule type" value="Genomic_DNA"/>
</dbReference>